<dbReference type="AlphaFoldDB" id="L1NFB5"/>
<name>L1NFB5_9BACT</name>
<dbReference type="Proteomes" id="UP000010433">
    <property type="component" value="Unassembled WGS sequence"/>
</dbReference>
<dbReference type="HOGENOM" id="CLU_217266_0_0_10"/>
<protein>
    <submittedName>
        <fullName evidence="1">Uncharacterized protein</fullName>
    </submittedName>
</protein>
<dbReference type="EMBL" id="AMEP01000062">
    <property type="protein sequence ID" value="EKY01970.1"/>
    <property type="molecule type" value="Genomic_DNA"/>
</dbReference>
<reference evidence="1 2" key="1">
    <citation type="submission" date="2012-05" db="EMBL/GenBank/DDBJ databases">
        <authorList>
            <person name="Weinstock G."/>
            <person name="Sodergren E."/>
            <person name="Lobos E.A."/>
            <person name="Fulton L."/>
            <person name="Fulton R."/>
            <person name="Courtney L."/>
            <person name="Fronick C."/>
            <person name="O'Laughlin M."/>
            <person name="Godfrey J."/>
            <person name="Wilson R.M."/>
            <person name="Miner T."/>
            <person name="Farmer C."/>
            <person name="Delehaunty K."/>
            <person name="Cordes M."/>
            <person name="Minx P."/>
            <person name="Tomlinson C."/>
            <person name="Chen J."/>
            <person name="Wollam A."/>
            <person name="Pepin K.H."/>
            <person name="Bhonagiri V."/>
            <person name="Zhang X."/>
            <person name="Suruliraj S."/>
            <person name="Warren W."/>
            <person name="Mitreva M."/>
            <person name="Mardis E.R."/>
            <person name="Wilson R.K."/>
        </authorList>
    </citation>
    <scope>NUCLEOTIDE SEQUENCE [LARGE SCALE GENOMIC DNA]</scope>
    <source>
        <strain evidence="1 2">F0055</strain>
    </source>
</reference>
<sequence>MLAIEVNQLLSVCKYAILVQLKIALYISKLRAFCSLLYSDRPCFTP</sequence>
<comment type="caution">
    <text evidence="1">The sequence shown here is derived from an EMBL/GenBank/DDBJ whole genome shotgun (WGS) entry which is preliminary data.</text>
</comment>
<proteinExistence type="predicted"/>
<accession>L1NFB5</accession>
<gene>
    <name evidence="1" type="ORF">HMPREF9151_00940</name>
</gene>
<evidence type="ECO:0000313" key="1">
    <source>
        <dbReference type="EMBL" id="EKY01970.1"/>
    </source>
</evidence>
<keyword evidence="2" id="KW-1185">Reference proteome</keyword>
<dbReference type="PATRIC" id="fig|1127699.3.peg.864"/>
<evidence type="ECO:0000313" key="2">
    <source>
        <dbReference type="Proteomes" id="UP000010433"/>
    </source>
</evidence>
<organism evidence="1 2">
    <name type="scientific">Hoylesella saccharolytica F0055</name>
    <dbReference type="NCBI Taxonomy" id="1127699"/>
    <lineage>
        <taxon>Bacteria</taxon>
        <taxon>Pseudomonadati</taxon>
        <taxon>Bacteroidota</taxon>
        <taxon>Bacteroidia</taxon>
        <taxon>Bacteroidales</taxon>
        <taxon>Prevotellaceae</taxon>
        <taxon>Hoylesella</taxon>
    </lineage>
</organism>